<dbReference type="Proteomes" id="UP000031523">
    <property type="component" value="Chromosome"/>
</dbReference>
<proteinExistence type="predicted"/>
<dbReference type="AlphaFoldDB" id="A0A0B5EXJ0"/>
<keyword evidence="3" id="KW-1185">Reference proteome</keyword>
<feature type="compositionally biased region" description="Low complexity" evidence="1">
    <location>
        <begin position="39"/>
        <end position="52"/>
    </location>
</feature>
<feature type="region of interest" description="Disordered" evidence="1">
    <location>
        <begin position="34"/>
        <end position="84"/>
    </location>
</feature>
<name>A0A0B5EXJ0_STRA4</name>
<accession>A0A0B5EXJ0</accession>
<organism evidence="2 3">
    <name type="scientific">Streptomyces albus (strain ATCC 21838 / DSM 41398 / FERM P-419 / JCM 4703 / NBRC 107858)</name>
    <dbReference type="NCBI Taxonomy" id="1081613"/>
    <lineage>
        <taxon>Bacteria</taxon>
        <taxon>Bacillati</taxon>
        <taxon>Actinomycetota</taxon>
        <taxon>Actinomycetes</taxon>
        <taxon>Kitasatosporales</taxon>
        <taxon>Streptomycetaceae</taxon>
        <taxon>Streptomyces</taxon>
    </lineage>
</organism>
<evidence type="ECO:0000313" key="3">
    <source>
        <dbReference type="Proteomes" id="UP000031523"/>
    </source>
</evidence>
<sequence>MHASLPVGASPSVRVLVLASQSLRIRPGSVLGASQWSVGAPAGPAGPALARASARKKPEPEAAVTSETSPWTSHRRSRAPWARATSAALAQAGCRPAPAWSAAARAARSAAPAAR</sequence>
<protein>
    <submittedName>
        <fullName evidence="2">Uncharacterized protein</fullName>
    </submittedName>
</protein>
<dbReference type="EMBL" id="CP010519">
    <property type="protein sequence ID" value="AJE83361.1"/>
    <property type="molecule type" value="Genomic_DNA"/>
</dbReference>
<reference evidence="2 3" key="1">
    <citation type="submission" date="2015-01" db="EMBL/GenBank/DDBJ databases">
        <title>Enhanced salinomycin production by adjusting the supply of polyketide extender units in Streptomyce albus DSM 41398.</title>
        <authorList>
            <person name="Lu C."/>
        </authorList>
    </citation>
    <scope>NUCLEOTIDE SEQUENCE [LARGE SCALE GENOMIC DNA]</scope>
    <source>
        <strain evidence="3">ATCC 21838 / DSM 41398 / FERM P-419 / JCM 4703 / NBRC 107858</strain>
    </source>
</reference>
<dbReference type="KEGG" id="sals:SLNWT_2985"/>
<evidence type="ECO:0000256" key="1">
    <source>
        <dbReference type="SAM" id="MobiDB-lite"/>
    </source>
</evidence>
<evidence type="ECO:0000313" key="2">
    <source>
        <dbReference type="EMBL" id="AJE83361.1"/>
    </source>
</evidence>
<gene>
    <name evidence="2" type="ORF">SLNWT_2985</name>
</gene>